<evidence type="ECO:0000256" key="8">
    <source>
        <dbReference type="ARBA" id="ARBA00022737"/>
    </source>
</evidence>
<keyword evidence="5" id="KW-0433">Leucine-rich repeat</keyword>
<evidence type="ECO:0000256" key="7">
    <source>
        <dbReference type="ARBA" id="ARBA00022729"/>
    </source>
</evidence>
<evidence type="ECO:0000259" key="15">
    <source>
        <dbReference type="Pfam" id="PF08263"/>
    </source>
</evidence>
<evidence type="ECO:0000256" key="1">
    <source>
        <dbReference type="ARBA" id="ARBA00004162"/>
    </source>
</evidence>
<evidence type="ECO:0000256" key="2">
    <source>
        <dbReference type="ARBA" id="ARBA00004479"/>
    </source>
</evidence>
<proteinExistence type="inferred from homology"/>
<evidence type="ECO:0000256" key="10">
    <source>
        <dbReference type="ARBA" id="ARBA00023136"/>
    </source>
</evidence>
<evidence type="ECO:0000256" key="5">
    <source>
        <dbReference type="ARBA" id="ARBA00022614"/>
    </source>
</evidence>
<feature type="chain" id="PRO_5035181654" description="Leucine-rich repeat-containing N-terminal plant-type domain-containing protein" evidence="14">
    <location>
        <begin position="21"/>
        <end position="1029"/>
    </location>
</feature>
<dbReference type="PANTHER" id="PTHR27000">
    <property type="entry name" value="LEUCINE-RICH REPEAT RECEPTOR-LIKE PROTEIN KINASE FAMILY PROTEIN-RELATED"/>
    <property type="match status" value="1"/>
</dbReference>
<dbReference type="OrthoDB" id="442066at2759"/>
<comment type="subcellular location">
    <subcellularLocation>
        <location evidence="1">Cell membrane</location>
        <topology evidence="1">Single-pass membrane protein</topology>
    </subcellularLocation>
    <subcellularLocation>
        <location evidence="2">Membrane</location>
        <topology evidence="2">Single-pass type I membrane protein</topology>
    </subcellularLocation>
</comment>
<dbReference type="PANTHER" id="PTHR27000:SF642">
    <property type="entry name" value="INACTIVE LEUCINE-RICH REPEAT RECEPTOR KINASE XIAO-RELATED"/>
    <property type="match status" value="1"/>
</dbReference>
<dbReference type="InterPro" id="IPR013210">
    <property type="entry name" value="LRR_N_plant-typ"/>
</dbReference>
<feature type="transmembrane region" description="Helical" evidence="13">
    <location>
        <begin position="973"/>
        <end position="997"/>
    </location>
</feature>
<dbReference type="SUPFAM" id="SSF52058">
    <property type="entry name" value="L domain-like"/>
    <property type="match status" value="4"/>
</dbReference>
<keyword evidence="10 13" id="KW-0472">Membrane</keyword>
<evidence type="ECO:0000313" key="17">
    <source>
        <dbReference type="Proteomes" id="UP000701853"/>
    </source>
</evidence>
<keyword evidence="9 13" id="KW-1133">Transmembrane helix</keyword>
<evidence type="ECO:0000256" key="3">
    <source>
        <dbReference type="ARBA" id="ARBA00009592"/>
    </source>
</evidence>
<evidence type="ECO:0000256" key="13">
    <source>
        <dbReference type="SAM" id="Phobius"/>
    </source>
</evidence>
<keyword evidence="7 14" id="KW-0732">Signal</keyword>
<keyword evidence="4" id="KW-1003">Cell membrane</keyword>
<dbReference type="FunFam" id="3.80.10.10:FF:000095">
    <property type="entry name" value="LRR receptor-like serine/threonine-protein kinase GSO1"/>
    <property type="match status" value="1"/>
</dbReference>
<dbReference type="InterPro" id="IPR003591">
    <property type="entry name" value="Leu-rich_rpt_typical-subtyp"/>
</dbReference>
<evidence type="ECO:0000256" key="12">
    <source>
        <dbReference type="ARBA" id="ARBA00023180"/>
    </source>
</evidence>
<dbReference type="Proteomes" id="UP000701853">
    <property type="component" value="Chromosome 8"/>
</dbReference>
<dbReference type="GO" id="GO:0005886">
    <property type="term" value="C:plasma membrane"/>
    <property type="evidence" value="ECO:0007669"/>
    <property type="project" value="UniProtKB-SubCell"/>
</dbReference>
<evidence type="ECO:0000256" key="6">
    <source>
        <dbReference type="ARBA" id="ARBA00022692"/>
    </source>
</evidence>
<protein>
    <recommendedName>
        <fullName evidence="15">Leucine-rich repeat-containing N-terminal plant-type domain-containing protein</fullName>
    </recommendedName>
</protein>
<dbReference type="EMBL" id="JAHUZN010000008">
    <property type="protein sequence ID" value="KAG8484960.1"/>
    <property type="molecule type" value="Genomic_DNA"/>
</dbReference>
<dbReference type="InterPro" id="IPR032675">
    <property type="entry name" value="LRR_dom_sf"/>
</dbReference>
<evidence type="ECO:0000256" key="11">
    <source>
        <dbReference type="ARBA" id="ARBA00023170"/>
    </source>
</evidence>
<evidence type="ECO:0000256" key="14">
    <source>
        <dbReference type="SAM" id="SignalP"/>
    </source>
</evidence>
<sequence>MGSLCLLLVVLQLSWTLSSSLPPPSSHLCLPHQRDALLHFKTTISVECDRDTYPKIDIESWNKSIDCCSWEGVKCNNVTGHVIGIDLSHSCLDGFPLENTSNLFQFHGLKRLNLAYNGFEGYISTELFSQLVSLTHLDLSYNGFFGLIPYQINLLSSLVSLDLSLLNELRFDGQGFDMLARNLTKLRNLVLHEVDMSDVALTSFLNLSSSLEHLSLSYCQLHGEFPTQAFQLPNLKVLDLSENENLKGYVPNRNWSSGLELLYLFHCGFRGSIPASFGNLTQIISVDLHGNSLGGQIPDVFGNLRKLTSLSFSSCNLSGPLPISIFNLTKITHLDLSCNHLEGPFPNQVSELRFLEELGLSNNSISGGVPSWLFTLPSLPSLDLSYNKLVGPIDRIQKPSSIQYVDLSCNNIGGRIPVSNFYLVNLISLDLSSNNLSGPIPDSIFDFVNITSLDLSSNNLSGVIKSDMLSKLTSLEVLDVSNNSLLSLSTSGNDVNYSFSRFTSVRFSGCSVRQFPNFFRSSGLEVLDLSNNMISGGISKWEAEGWEGLVWLDLSHNFLTALEQFPGNNLAYLNLHSNLLRGPILSTCFNPQIPFLQLGSFIISKNKLTGNIPSSICNLSSLDFLDLSKNSLSGTIPDCLGNLSFLKLMDLQVNNFYGKIPSSICNMGSLHVLDLSENSLSGTVPDSFVSNKLIYIFLNDNQLEGLVPPSSANCTSLEVLNLGNNKLTDRFPHWLASLPSLQVLILRSNRFYGSLSHFIASSSFSSLQIIDLSGNEFTGTLPTRFFRNLRAMKNKPIERPSDSSVMSDDITYYQISVNVTTKKLELELTKIVGIFVSMDLSNNKFFGQIPKEVGQLISLHMLNFSHNNFTGPIPTSFGNLVSLESLDLSSNKLSGRIPSQMTKLTFLEVLNLSKNNFVGPIPHGNQFSTFDNDSYNSNIGLCGPPLSKQCINHGEAEPPAPLSVKHKGSRVPFIWQVVMMGYGSGVVLGLSLGYIVFTTKRPWWFIRMVERDWEYNFTNWIRRKRGRRN</sequence>
<feature type="domain" description="Leucine-rich repeat-containing N-terminal plant-type" evidence="15">
    <location>
        <begin position="31"/>
        <end position="76"/>
    </location>
</feature>
<evidence type="ECO:0000256" key="9">
    <source>
        <dbReference type="ARBA" id="ARBA00022989"/>
    </source>
</evidence>
<gene>
    <name evidence="16" type="ORF">CXB51_021810</name>
</gene>
<evidence type="ECO:0000313" key="16">
    <source>
        <dbReference type="EMBL" id="KAG8484960.1"/>
    </source>
</evidence>
<dbReference type="PRINTS" id="PR00019">
    <property type="entry name" value="LEURICHRPT"/>
</dbReference>
<keyword evidence="12" id="KW-0325">Glycoprotein</keyword>
<dbReference type="FunFam" id="3.80.10.10:FF:000213">
    <property type="entry name" value="Tyrosine-sulfated glycopeptide receptor 1"/>
    <property type="match status" value="1"/>
</dbReference>
<evidence type="ECO:0000256" key="4">
    <source>
        <dbReference type="ARBA" id="ARBA00022475"/>
    </source>
</evidence>
<dbReference type="InterPro" id="IPR001611">
    <property type="entry name" value="Leu-rich_rpt"/>
</dbReference>
<dbReference type="Pfam" id="PF00560">
    <property type="entry name" value="LRR_1"/>
    <property type="match status" value="9"/>
</dbReference>
<name>A0A8J5YXV3_9ROSI</name>
<keyword evidence="8" id="KW-0677">Repeat</keyword>
<comment type="similarity">
    <text evidence="3">Belongs to the RLP family.</text>
</comment>
<keyword evidence="11" id="KW-0675">Receptor</keyword>
<dbReference type="Pfam" id="PF08263">
    <property type="entry name" value="LRRNT_2"/>
    <property type="match status" value="1"/>
</dbReference>
<reference evidence="16 17" key="1">
    <citation type="journal article" date="2021" name="bioRxiv">
        <title>The Gossypium anomalum genome as a resource for cotton improvement and evolutionary analysis of hybrid incompatibility.</title>
        <authorList>
            <person name="Grover C.E."/>
            <person name="Yuan D."/>
            <person name="Arick M.A."/>
            <person name="Miller E.R."/>
            <person name="Hu G."/>
            <person name="Peterson D.G."/>
            <person name="Wendel J.F."/>
            <person name="Udall J.A."/>
        </authorList>
    </citation>
    <scope>NUCLEOTIDE SEQUENCE [LARGE SCALE GENOMIC DNA]</scope>
    <source>
        <strain evidence="16">JFW-Udall</strain>
        <tissue evidence="16">Leaf</tissue>
    </source>
</reference>
<dbReference type="Pfam" id="PF13855">
    <property type="entry name" value="LRR_8"/>
    <property type="match status" value="4"/>
</dbReference>
<dbReference type="FunFam" id="3.80.10.10:FF:000299">
    <property type="entry name" value="Piriformospora indica-insensitive protein 2"/>
    <property type="match status" value="1"/>
</dbReference>
<comment type="caution">
    <text evidence="16">The sequence shown here is derived from an EMBL/GenBank/DDBJ whole genome shotgun (WGS) entry which is preliminary data.</text>
</comment>
<keyword evidence="6 13" id="KW-0812">Transmembrane</keyword>
<feature type="signal peptide" evidence="14">
    <location>
        <begin position="1"/>
        <end position="20"/>
    </location>
</feature>
<dbReference type="SMART" id="SM00369">
    <property type="entry name" value="LRR_TYP"/>
    <property type="match status" value="12"/>
</dbReference>
<accession>A0A8J5YXV3</accession>
<keyword evidence="17" id="KW-1185">Reference proteome</keyword>
<dbReference type="AlphaFoldDB" id="A0A8J5YXV3"/>
<dbReference type="Gene3D" id="3.80.10.10">
    <property type="entry name" value="Ribonuclease Inhibitor"/>
    <property type="match status" value="5"/>
</dbReference>
<organism evidence="16 17">
    <name type="scientific">Gossypium anomalum</name>
    <dbReference type="NCBI Taxonomy" id="47600"/>
    <lineage>
        <taxon>Eukaryota</taxon>
        <taxon>Viridiplantae</taxon>
        <taxon>Streptophyta</taxon>
        <taxon>Embryophyta</taxon>
        <taxon>Tracheophyta</taxon>
        <taxon>Spermatophyta</taxon>
        <taxon>Magnoliopsida</taxon>
        <taxon>eudicotyledons</taxon>
        <taxon>Gunneridae</taxon>
        <taxon>Pentapetalae</taxon>
        <taxon>rosids</taxon>
        <taxon>malvids</taxon>
        <taxon>Malvales</taxon>
        <taxon>Malvaceae</taxon>
        <taxon>Malvoideae</taxon>
        <taxon>Gossypium</taxon>
    </lineage>
</organism>